<dbReference type="GO" id="GO:0006310">
    <property type="term" value="P:DNA recombination"/>
    <property type="evidence" value="ECO:0007669"/>
    <property type="project" value="UniProtKB-KW"/>
</dbReference>
<dbReference type="Gene3D" id="1.10.443.10">
    <property type="entry name" value="Intergrase catalytic core"/>
    <property type="match status" value="1"/>
</dbReference>
<feature type="domain" description="Tyr recombinase" evidence="5">
    <location>
        <begin position="205"/>
        <end position="400"/>
    </location>
</feature>
<comment type="caution">
    <text evidence="6">The sequence shown here is derived from an EMBL/GenBank/DDBJ whole genome shotgun (WGS) entry which is preliminary data.</text>
</comment>
<dbReference type="PANTHER" id="PTHR30629:SF2">
    <property type="entry name" value="PROPHAGE INTEGRASE INTS-RELATED"/>
    <property type="match status" value="1"/>
</dbReference>
<proteinExistence type="inferred from homology"/>
<dbReference type="GO" id="GO:0003677">
    <property type="term" value="F:DNA binding"/>
    <property type="evidence" value="ECO:0007669"/>
    <property type="project" value="UniProtKB-KW"/>
</dbReference>
<dbReference type="Proteomes" id="UP000550895">
    <property type="component" value="Unassembled WGS sequence"/>
</dbReference>
<dbReference type="InterPro" id="IPR002104">
    <property type="entry name" value="Integrase_catalytic"/>
</dbReference>
<dbReference type="InterPro" id="IPR038488">
    <property type="entry name" value="Integrase_DNA-bd_sf"/>
</dbReference>
<dbReference type="InterPro" id="IPR010998">
    <property type="entry name" value="Integrase_recombinase_N"/>
</dbReference>
<evidence type="ECO:0000256" key="2">
    <source>
        <dbReference type="ARBA" id="ARBA00022908"/>
    </source>
</evidence>
<sequence>MASLKITATTVAEVMASPAPDKTTYFFDEDIAGFGLYRTPGNVGTFFAEFRPIAGGSKKRIKLGRVGTLKANDAREAARRAIANAALGKDLAKDRADQRASITVKDLVAAYIEESVAEKKKASSAEFYRTMLKKHIAPTLGSSRALTLTRVEVQRAHAVMSKEARISANRAMKLLAAAYSWGSKNGHIPEGLNPAQGVDLNKESARERYLTEAEMVRLGEALREAETVGFAANVTDSKHAPKGQRVVFSSSVTAAIRLIMLTGCRLREILHLRWSEVDLERGIAFLPDSKTGKKAVILSTAAVSVLKDIPRIGQFVIASESAGQKNEKPRADLKRPWAAICKRSELDGLRIHDLRHSFASVGAWSGLGLPVIGKLLGHADAKTTQRYAHIADDPARRAADLIANQIASAIGGGDGQASDRVPWSGVA</sequence>
<evidence type="ECO:0000256" key="4">
    <source>
        <dbReference type="ARBA" id="ARBA00023172"/>
    </source>
</evidence>
<evidence type="ECO:0000259" key="5">
    <source>
        <dbReference type="PROSITE" id="PS51898"/>
    </source>
</evidence>
<evidence type="ECO:0000313" key="7">
    <source>
        <dbReference type="Proteomes" id="UP000550895"/>
    </source>
</evidence>
<dbReference type="RefSeq" id="WP_183954694.1">
    <property type="nucleotide sequence ID" value="NZ_JACHGA010000010.1"/>
</dbReference>
<dbReference type="CDD" id="cd00796">
    <property type="entry name" value="INT_Rci_Hp1_C"/>
    <property type="match status" value="1"/>
</dbReference>
<dbReference type="Pfam" id="PF00589">
    <property type="entry name" value="Phage_integrase"/>
    <property type="match status" value="1"/>
</dbReference>
<keyword evidence="7" id="KW-1185">Reference proteome</keyword>
<dbReference type="PANTHER" id="PTHR30629">
    <property type="entry name" value="PROPHAGE INTEGRASE"/>
    <property type="match status" value="1"/>
</dbReference>
<gene>
    <name evidence="6" type="ORF">HNR26_003649</name>
</gene>
<keyword evidence="4" id="KW-0233">DNA recombination</keyword>
<keyword evidence="3" id="KW-0238">DNA-binding</keyword>
<dbReference type="EMBL" id="JACHGA010000010">
    <property type="protein sequence ID" value="MBB5277568.1"/>
    <property type="molecule type" value="Genomic_DNA"/>
</dbReference>
<dbReference type="InterPro" id="IPR025166">
    <property type="entry name" value="Integrase_DNA_bind_dom"/>
</dbReference>
<evidence type="ECO:0000256" key="3">
    <source>
        <dbReference type="ARBA" id="ARBA00023125"/>
    </source>
</evidence>
<dbReference type="AlphaFoldDB" id="A0A7W8HUI9"/>
<dbReference type="Gene3D" id="3.30.160.390">
    <property type="entry name" value="Integrase, DNA-binding domain"/>
    <property type="match status" value="1"/>
</dbReference>
<organism evidence="6 7">
    <name type="scientific">Rhizobium rosettiformans</name>
    <dbReference type="NCBI Taxonomy" id="1368430"/>
    <lineage>
        <taxon>Bacteria</taxon>
        <taxon>Pseudomonadati</taxon>
        <taxon>Pseudomonadota</taxon>
        <taxon>Alphaproteobacteria</taxon>
        <taxon>Hyphomicrobiales</taxon>
        <taxon>Rhizobiaceae</taxon>
        <taxon>Rhizobium/Agrobacterium group</taxon>
        <taxon>Rhizobium</taxon>
    </lineage>
</organism>
<evidence type="ECO:0000313" key="6">
    <source>
        <dbReference type="EMBL" id="MBB5277568.1"/>
    </source>
</evidence>
<accession>A0A7W8HUI9</accession>
<dbReference type="InterPro" id="IPR013762">
    <property type="entry name" value="Integrase-like_cat_sf"/>
</dbReference>
<dbReference type="GO" id="GO:0015074">
    <property type="term" value="P:DNA integration"/>
    <property type="evidence" value="ECO:0007669"/>
    <property type="project" value="UniProtKB-KW"/>
</dbReference>
<dbReference type="PROSITE" id="PS51898">
    <property type="entry name" value="TYR_RECOMBINASE"/>
    <property type="match status" value="1"/>
</dbReference>
<dbReference type="SUPFAM" id="SSF56349">
    <property type="entry name" value="DNA breaking-rejoining enzymes"/>
    <property type="match status" value="1"/>
</dbReference>
<dbReference type="InterPro" id="IPR011010">
    <property type="entry name" value="DNA_brk_join_enz"/>
</dbReference>
<reference evidence="6 7" key="1">
    <citation type="submission" date="2020-08" db="EMBL/GenBank/DDBJ databases">
        <title>Genomic Encyclopedia of Type Strains, Phase IV (KMG-IV): sequencing the most valuable type-strain genomes for metagenomic binning, comparative biology and taxonomic classification.</title>
        <authorList>
            <person name="Goeker M."/>
        </authorList>
    </citation>
    <scope>NUCLEOTIDE SEQUENCE [LARGE SCALE GENOMIC DNA]</scope>
    <source>
        <strain evidence="6 7">DSM 26376</strain>
    </source>
</reference>
<comment type="similarity">
    <text evidence="1">Belongs to the 'phage' integrase family.</text>
</comment>
<evidence type="ECO:0000256" key="1">
    <source>
        <dbReference type="ARBA" id="ARBA00008857"/>
    </source>
</evidence>
<dbReference type="Gene3D" id="1.10.150.130">
    <property type="match status" value="1"/>
</dbReference>
<dbReference type="InterPro" id="IPR050808">
    <property type="entry name" value="Phage_Integrase"/>
</dbReference>
<protein>
    <submittedName>
        <fullName evidence="6">Integrase</fullName>
    </submittedName>
</protein>
<keyword evidence="2" id="KW-0229">DNA integration</keyword>
<name>A0A7W8HUI9_9HYPH</name>
<dbReference type="Pfam" id="PF13356">
    <property type="entry name" value="Arm-DNA-bind_3"/>
    <property type="match status" value="1"/>
</dbReference>